<dbReference type="EC" id="6.3.5.5" evidence="11"/>
<evidence type="ECO:0000256" key="5">
    <source>
        <dbReference type="ARBA" id="ARBA00022741"/>
    </source>
</evidence>
<feature type="binding site" evidence="11">
    <location>
        <position position="223"/>
    </location>
    <ligand>
        <name>L-glutamine</name>
        <dbReference type="ChEBI" id="CHEBI:58359"/>
    </ligand>
</feature>
<reference evidence="13 14" key="1">
    <citation type="submission" date="2019-04" db="EMBL/GenBank/DDBJ databases">
        <title>Isachenkonia alkalipeptolytica gen. nov. sp. nov. a new anaerobic, alkiliphilic organothrophic bacterium capable to reduce synthesized ferrihydrite isolated from a soda lake.</title>
        <authorList>
            <person name="Toshchakov S.V."/>
            <person name="Zavarzina D.G."/>
            <person name="Zhilina T.N."/>
            <person name="Kostrikina N.A."/>
            <person name="Kublanov I.V."/>
        </authorList>
    </citation>
    <scope>NUCLEOTIDE SEQUENCE [LARGE SCALE GENOMIC DNA]</scope>
    <source>
        <strain evidence="13 14">Z-1701</strain>
    </source>
</reference>
<evidence type="ECO:0000256" key="10">
    <source>
        <dbReference type="ARBA" id="ARBA00049285"/>
    </source>
</evidence>
<protein>
    <recommendedName>
        <fullName evidence="11">Carbamoyl phosphate synthase small chain</fullName>
        <ecNumber evidence="11">6.3.5.5</ecNumber>
    </recommendedName>
    <alternativeName>
        <fullName evidence="11">Carbamoyl phosphate synthetase glutamine chain</fullName>
    </alternativeName>
</protein>
<feature type="binding site" evidence="11">
    <location>
        <position position="250"/>
    </location>
    <ligand>
        <name>L-glutamine</name>
        <dbReference type="ChEBI" id="CHEBI:58359"/>
    </ligand>
</feature>
<evidence type="ECO:0000256" key="9">
    <source>
        <dbReference type="ARBA" id="ARBA00048816"/>
    </source>
</evidence>
<evidence type="ECO:0000256" key="2">
    <source>
        <dbReference type="ARBA" id="ARBA00005077"/>
    </source>
</evidence>
<dbReference type="Proteomes" id="UP000449710">
    <property type="component" value="Unassembled WGS sequence"/>
</dbReference>
<feature type="binding site" evidence="11">
    <location>
        <position position="45"/>
    </location>
    <ligand>
        <name>L-glutamine</name>
        <dbReference type="ChEBI" id="CHEBI:58359"/>
    </ligand>
</feature>
<dbReference type="PANTHER" id="PTHR43418:SF7">
    <property type="entry name" value="CARBAMOYL-PHOSPHATE SYNTHASE SMALL CHAIN"/>
    <property type="match status" value="1"/>
</dbReference>
<feature type="active site" description="Nucleophile" evidence="11">
    <location>
        <position position="249"/>
    </location>
</feature>
<evidence type="ECO:0000313" key="14">
    <source>
        <dbReference type="Proteomes" id="UP000449710"/>
    </source>
</evidence>
<comment type="similarity">
    <text evidence="3 11">Belongs to the CarA family.</text>
</comment>
<dbReference type="HAMAP" id="MF_01209">
    <property type="entry name" value="CPSase_S_chain"/>
    <property type="match status" value="1"/>
</dbReference>
<feature type="binding site" evidence="11">
    <location>
        <position position="221"/>
    </location>
    <ligand>
        <name>L-glutamine</name>
        <dbReference type="ChEBI" id="CHEBI:58359"/>
    </ligand>
</feature>
<comment type="pathway">
    <text evidence="2 11">Amino-acid biosynthesis; L-arginine biosynthesis; carbamoyl phosphate from bicarbonate: step 1/1.</text>
</comment>
<comment type="subunit">
    <text evidence="11">Composed of two chains; the small (or glutamine) chain promotes the hydrolysis of glutamine to ammonia, which is used by the large (or ammonia) chain to synthesize carbamoyl phosphate. Tetramer of heterodimers (alpha,beta)4.</text>
</comment>
<comment type="caution">
    <text evidence="13">The sequence shown here is derived from an EMBL/GenBank/DDBJ whole genome shotgun (WGS) entry which is preliminary data.</text>
</comment>
<feature type="active site" evidence="11">
    <location>
        <position position="333"/>
    </location>
</feature>
<feature type="region of interest" description="CPSase" evidence="11">
    <location>
        <begin position="1"/>
        <end position="173"/>
    </location>
</feature>
<dbReference type="GO" id="GO:0044205">
    <property type="term" value="P:'de novo' UMP biosynthetic process"/>
    <property type="evidence" value="ECO:0007669"/>
    <property type="project" value="UniProtKB-UniRule"/>
</dbReference>
<dbReference type="GO" id="GO:0006207">
    <property type="term" value="P:'de novo' pyrimidine nucleobase biosynthetic process"/>
    <property type="evidence" value="ECO:0007669"/>
    <property type="project" value="InterPro"/>
</dbReference>
<keyword evidence="7 11" id="KW-0315">Glutamine amidotransferase</keyword>
<dbReference type="NCBIfam" id="NF009475">
    <property type="entry name" value="PRK12838.1"/>
    <property type="match status" value="1"/>
</dbReference>
<dbReference type="NCBIfam" id="TIGR01368">
    <property type="entry name" value="CPSaseIIsmall"/>
    <property type="match status" value="1"/>
</dbReference>
<keyword evidence="6 11" id="KW-0067">ATP-binding</keyword>
<keyword evidence="14" id="KW-1185">Reference proteome</keyword>
<dbReference type="GO" id="GO:0006526">
    <property type="term" value="P:L-arginine biosynthetic process"/>
    <property type="evidence" value="ECO:0007669"/>
    <property type="project" value="UniProtKB-UniRule"/>
</dbReference>
<dbReference type="RefSeq" id="WP_160719568.1">
    <property type="nucleotide sequence ID" value="NZ_SUMG01000004.1"/>
</dbReference>
<name>A0AA43XJZ1_9CLOT</name>
<accession>A0AA43XJZ1</accession>
<evidence type="ECO:0000256" key="11">
    <source>
        <dbReference type="HAMAP-Rule" id="MF_01209"/>
    </source>
</evidence>
<comment type="catalytic activity">
    <reaction evidence="9 11">
        <text>hydrogencarbonate + L-glutamine + 2 ATP + H2O = carbamoyl phosphate + L-glutamate + 2 ADP + phosphate + 2 H(+)</text>
        <dbReference type="Rhea" id="RHEA:18633"/>
        <dbReference type="ChEBI" id="CHEBI:15377"/>
        <dbReference type="ChEBI" id="CHEBI:15378"/>
        <dbReference type="ChEBI" id="CHEBI:17544"/>
        <dbReference type="ChEBI" id="CHEBI:29985"/>
        <dbReference type="ChEBI" id="CHEBI:30616"/>
        <dbReference type="ChEBI" id="CHEBI:43474"/>
        <dbReference type="ChEBI" id="CHEBI:58228"/>
        <dbReference type="ChEBI" id="CHEBI:58359"/>
        <dbReference type="ChEBI" id="CHEBI:456216"/>
        <dbReference type="EC" id="6.3.5.5"/>
    </reaction>
</comment>
<dbReference type="InterPro" id="IPR006274">
    <property type="entry name" value="CarbamoylP_synth_ssu"/>
</dbReference>
<keyword evidence="11" id="KW-0055">Arginine biosynthesis</keyword>
<sequence>MKAKLVLEDGKTYQGEFIGREKEVLGEVVFNTGMNGYQELMTDPSYTNQIVVMTYPEIGNYGFNGEDVESKAPKVQALIVKELCTHPSNYRSLGGLEEYMDNHRIAGIKGVDTRSLTRYIRAKGSMRGRILPQWDPANREKGETENRTIKMENPVDSVTTKRSYALGEASGVPIAVMDFGIKKGILKELVKRGFRITVYPARTQAQEILSKRPGGILLSNGPGNPKDLVDVIPEMKKLIDSKTPIMGICLGHQLLNLAYGGDTIKLPFGHRGGNHPVKDLETGKVRITSQNHSYTVDAQKVPKNMKVTHINLNDGSVEGLCHQTDPVFSVQYHPEASPGPMDSQELFDQFYGMTEKSGVMGCL</sequence>
<dbReference type="SMART" id="SM01097">
    <property type="entry name" value="CPSase_sm_chain"/>
    <property type="match status" value="1"/>
</dbReference>
<evidence type="ECO:0000256" key="4">
    <source>
        <dbReference type="ARBA" id="ARBA00022598"/>
    </source>
</evidence>
<dbReference type="Gene3D" id="3.50.30.20">
    <property type="entry name" value="Carbamoyl-phosphate synthase small subunit, N-terminal domain"/>
    <property type="match status" value="1"/>
</dbReference>
<keyword evidence="8 11" id="KW-0665">Pyrimidine biosynthesis</keyword>
<feature type="binding site" evidence="11">
    <location>
        <position position="291"/>
    </location>
    <ligand>
        <name>L-glutamine</name>
        <dbReference type="ChEBI" id="CHEBI:58359"/>
    </ligand>
</feature>
<dbReference type="AlphaFoldDB" id="A0AA43XJZ1"/>
<feature type="binding site" evidence="11">
    <location>
        <position position="253"/>
    </location>
    <ligand>
        <name>L-glutamine</name>
        <dbReference type="ChEBI" id="CHEBI:58359"/>
    </ligand>
</feature>
<dbReference type="Pfam" id="PF00988">
    <property type="entry name" value="CPSase_sm_chain"/>
    <property type="match status" value="1"/>
</dbReference>
<evidence type="ECO:0000259" key="12">
    <source>
        <dbReference type="SMART" id="SM01097"/>
    </source>
</evidence>
<dbReference type="PROSITE" id="PS51273">
    <property type="entry name" value="GATASE_TYPE_1"/>
    <property type="match status" value="1"/>
</dbReference>
<feature type="binding site" evidence="11">
    <location>
        <position position="294"/>
    </location>
    <ligand>
        <name>L-glutamine</name>
        <dbReference type="ChEBI" id="CHEBI:58359"/>
    </ligand>
</feature>
<organism evidence="13 14">
    <name type="scientific">Isachenkonia alkalipeptolytica</name>
    <dbReference type="NCBI Taxonomy" id="2565777"/>
    <lineage>
        <taxon>Bacteria</taxon>
        <taxon>Bacillati</taxon>
        <taxon>Bacillota</taxon>
        <taxon>Clostridia</taxon>
        <taxon>Eubacteriales</taxon>
        <taxon>Clostridiaceae</taxon>
        <taxon>Isachenkonia</taxon>
    </lineage>
</organism>
<comment type="catalytic activity">
    <reaction evidence="10 11">
        <text>L-glutamine + H2O = L-glutamate + NH4(+)</text>
        <dbReference type="Rhea" id="RHEA:15889"/>
        <dbReference type="ChEBI" id="CHEBI:15377"/>
        <dbReference type="ChEBI" id="CHEBI:28938"/>
        <dbReference type="ChEBI" id="CHEBI:29985"/>
        <dbReference type="ChEBI" id="CHEBI:58359"/>
    </reaction>
</comment>
<dbReference type="Pfam" id="PF00117">
    <property type="entry name" value="GATase"/>
    <property type="match status" value="1"/>
</dbReference>
<dbReference type="PANTHER" id="PTHR43418">
    <property type="entry name" value="MULTIFUNCTIONAL TRYPTOPHAN BIOSYNTHESIS PROTEIN-RELATED"/>
    <property type="match status" value="1"/>
</dbReference>
<dbReference type="PRINTS" id="PR00097">
    <property type="entry name" value="ANTSNTHASEII"/>
</dbReference>
<keyword evidence="11" id="KW-0028">Amino-acid biosynthesis</keyword>
<evidence type="ECO:0000256" key="8">
    <source>
        <dbReference type="ARBA" id="ARBA00022975"/>
    </source>
</evidence>
<feature type="active site" evidence="11">
    <location>
        <position position="335"/>
    </location>
</feature>
<keyword evidence="5 11" id="KW-0547">Nucleotide-binding</keyword>
<evidence type="ECO:0000256" key="1">
    <source>
        <dbReference type="ARBA" id="ARBA00004812"/>
    </source>
</evidence>
<evidence type="ECO:0000256" key="6">
    <source>
        <dbReference type="ARBA" id="ARBA00022840"/>
    </source>
</evidence>
<dbReference type="SUPFAM" id="SSF52317">
    <property type="entry name" value="Class I glutamine amidotransferase-like"/>
    <property type="match status" value="1"/>
</dbReference>
<dbReference type="Gene3D" id="3.40.50.880">
    <property type="match status" value="1"/>
</dbReference>
<comment type="function">
    <text evidence="11">Small subunit of the glutamine-dependent carbamoyl phosphate synthetase (CPSase). CPSase catalyzes the formation of carbamoyl phosphate from the ammonia moiety of glutamine, carbonate, and phosphate donated by ATP, constituting the first step of 2 biosynthetic pathways, one leading to arginine and/or urea and the other to pyrimidine nucleotides. The small subunit (glutamine amidotransferase) binds and cleaves glutamine to supply the large subunit with the substrate ammonia.</text>
</comment>
<dbReference type="EMBL" id="SUMG01000004">
    <property type="protein sequence ID" value="NBG87766.1"/>
    <property type="molecule type" value="Genomic_DNA"/>
</dbReference>
<dbReference type="InterPro" id="IPR050472">
    <property type="entry name" value="Anth_synth/Amidotransfase"/>
</dbReference>
<evidence type="ECO:0000256" key="7">
    <source>
        <dbReference type="ARBA" id="ARBA00022962"/>
    </source>
</evidence>
<dbReference type="CDD" id="cd01744">
    <property type="entry name" value="GATase1_CPSase"/>
    <property type="match status" value="1"/>
</dbReference>
<feature type="domain" description="Carbamoyl-phosphate synthase small subunit N-terminal" evidence="12">
    <location>
        <begin position="1"/>
        <end position="131"/>
    </location>
</feature>
<dbReference type="InterPro" id="IPR029062">
    <property type="entry name" value="Class_I_gatase-like"/>
</dbReference>
<comment type="pathway">
    <text evidence="1 11">Pyrimidine metabolism; UMP biosynthesis via de novo pathway; (S)-dihydroorotate from bicarbonate: step 1/3.</text>
</comment>
<dbReference type="PRINTS" id="PR00099">
    <property type="entry name" value="CPSGATASE"/>
</dbReference>
<dbReference type="PRINTS" id="PR00096">
    <property type="entry name" value="GATASE"/>
</dbReference>
<dbReference type="InterPro" id="IPR002474">
    <property type="entry name" value="CarbamoylP_synth_ssu_N"/>
</dbReference>
<keyword evidence="4 11" id="KW-0436">Ligase</keyword>
<evidence type="ECO:0000313" key="13">
    <source>
        <dbReference type="EMBL" id="NBG87766.1"/>
    </source>
</evidence>
<evidence type="ECO:0000256" key="3">
    <source>
        <dbReference type="ARBA" id="ARBA00007800"/>
    </source>
</evidence>
<dbReference type="GO" id="GO:0004088">
    <property type="term" value="F:carbamoyl-phosphate synthase (glutamine-hydrolyzing) activity"/>
    <property type="evidence" value="ECO:0007669"/>
    <property type="project" value="UniProtKB-UniRule"/>
</dbReference>
<proteinExistence type="inferred from homology"/>
<gene>
    <name evidence="11 13" type="primary">carA</name>
    <name evidence="13" type="ORF">ISALK_04565</name>
</gene>
<dbReference type="FunFam" id="3.50.30.20:FF:000001">
    <property type="entry name" value="Carbamoyl-phosphate synthase small chain"/>
    <property type="match status" value="1"/>
</dbReference>
<dbReference type="InterPro" id="IPR036480">
    <property type="entry name" value="CarbP_synth_ssu_N_sf"/>
</dbReference>
<dbReference type="InterPro" id="IPR035686">
    <property type="entry name" value="CPSase_GATase1"/>
</dbReference>
<dbReference type="GO" id="GO:0005524">
    <property type="term" value="F:ATP binding"/>
    <property type="evidence" value="ECO:0007669"/>
    <property type="project" value="UniProtKB-UniRule"/>
</dbReference>
<dbReference type="GO" id="GO:0006541">
    <property type="term" value="P:glutamine metabolic process"/>
    <property type="evidence" value="ECO:0007669"/>
    <property type="project" value="InterPro"/>
</dbReference>
<dbReference type="SUPFAM" id="SSF52021">
    <property type="entry name" value="Carbamoyl phosphate synthetase, small subunit N-terminal domain"/>
    <property type="match status" value="1"/>
</dbReference>
<dbReference type="InterPro" id="IPR017926">
    <property type="entry name" value="GATASE"/>
</dbReference>
<comment type="caution">
    <text evidence="11">Lacks conserved residue(s) required for the propagation of feature annotation.</text>
</comment>